<accession>A0A660LEP7</accession>
<comment type="caution">
    <text evidence="1">The sequence shown here is derived from an EMBL/GenBank/DDBJ whole genome shotgun (WGS) entry which is preliminary data.</text>
</comment>
<gene>
    <name evidence="1" type="ORF">C8N24_1031</name>
</gene>
<keyword evidence="2" id="KW-1185">Reference proteome</keyword>
<evidence type="ECO:0000313" key="2">
    <source>
        <dbReference type="Proteomes" id="UP000278962"/>
    </source>
</evidence>
<dbReference type="EMBL" id="RBIL01000001">
    <property type="protein sequence ID" value="RKQ91211.1"/>
    <property type="molecule type" value="Genomic_DNA"/>
</dbReference>
<protein>
    <submittedName>
        <fullName evidence="1">Uncharacterized protein</fullName>
    </submittedName>
</protein>
<organism evidence="1 2">
    <name type="scientific">Solirubrobacter pauli</name>
    <dbReference type="NCBI Taxonomy" id="166793"/>
    <lineage>
        <taxon>Bacteria</taxon>
        <taxon>Bacillati</taxon>
        <taxon>Actinomycetota</taxon>
        <taxon>Thermoleophilia</taxon>
        <taxon>Solirubrobacterales</taxon>
        <taxon>Solirubrobacteraceae</taxon>
        <taxon>Solirubrobacter</taxon>
    </lineage>
</organism>
<name>A0A660LEP7_9ACTN</name>
<proteinExistence type="predicted"/>
<dbReference type="AlphaFoldDB" id="A0A660LEP7"/>
<dbReference type="Proteomes" id="UP000278962">
    <property type="component" value="Unassembled WGS sequence"/>
</dbReference>
<reference evidence="1 2" key="1">
    <citation type="submission" date="2018-10" db="EMBL/GenBank/DDBJ databases">
        <title>Genomic Encyclopedia of Archaeal and Bacterial Type Strains, Phase II (KMG-II): from individual species to whole genera.</title>
        <authorList>
            <person name="Goeker M."/>
        </authorList>
    </citation>
    <scope>NUCLEOTIDE SEQUENCE [LARGE SCALE GENOMIC DNA]</scope>
    <source>
        <strain evidence="1 2">DSM 14954</strain>
    </source>
</reference>
<sequence>MLQATPRPRFALDRTRQRRPLSAVLPTEDVAPHAAWAADALVTAARSGMRLESPDAWRAHFGALPVPEPTALVLRRGDTRVLLCASEDATTVRPVLVFASDCAPTPPDGVEMPGARVFIQDGVAVVWSLTRLGSVAGALDRARYLATTVTVP</sequence>
<evidence type="ECO:0000313" key="1">
    <source>
        <dbReference type="EMBL" id="RKQ91211.1"/>
    </source>
</evidence>